<accession>A0ABD3F059</accession>
<comment type="caution">
    <text evidence="2">The sequence shown here is derived from an EMBL/GenBank/DDBJ whole genome shotgun (WGS) entry which is preliminary data.</text>
</comment>
<evidence type="ECO:0008006" key="4">
    <source>
        <dbReference type="Google" id="ProtNLM"/>
    </source>
</evidence>
<proteinExistence type="predicted"/>
<evidence type="ECO:0000313" key="3">
    <source>
        <dbReference type="Proteomes" id="UP001632037"/>
    </source>
</evidence>
<protein>
    <recommendedName>
        <fullName evidence="4">PiggyBac transposable element-derived protein domain-containing protein</fullName>
    </recommendedName>
</protein>
<evidence type="ECO:0000313" key="2">
    <source>
        <dbReference type="EMBL" id="KAL3660195.1"/>
    </source>
</evidence>
<evidence type="ECO:0000256" key="1">
    <source>
        <dbReference type="SAM" id="MobiDB-lite"/>
    </source>
</evidence>
<reference evidence="2 3" key="1">
    <citation type="submission" date="2024-09" db="EMBL/GenBank/DDBJ databases">
        <title>Genome sequencing and assembly of Phytophthora oleae, isolate VK10A, causative agent of rot of olive drupes.</title>
        <authorList>
            <person name="Conti Taguali S."/>
            <person name="Riolo M."/>
            <person name="La Spada F."/>
            <person name="Cacciola S.O."/>
            <person name="Dionisio G."/>
        </authorList>
    </citation>
    <scope>NUCLEOTIDE SEQUENCE [LARGE SCALE GENOMIC DNA]</scope>
    <source>
        <strain evidence="2 3">VK10A</strain>
    </source>
</reference>
<feature type="region of interest" description="Disordered" evidence="1">
    <location>
        <begin position="88"/>
        <end position="139"/>
    </location>
</feature>
<gene>
    <name evidence="2" type="ORF">V7S43_014726</name>
</gene>
<dbReference type="AlphaFoldDB" id="A0ABD3F059"/>
<name>A0ABD3F059_9STRA</name>
<keyword evidence="3" id="KW-1185">Reference proteome</keyword>
<organism evidence="2 3">
    <name type="scientific">Phytophthora oleae</name>
    <dbReference type="NCBI Taxonomy" id="2107226"/>
    <lineage>
        <taxon>Eukaryota</taxon>
        <taxon>Sar</taxon>
        <taxon>Stramenopiles</taxon>
        <taxon>Oomycota</taxon>
        <taxon>Peronosporomycetes</taxon>
        <taxon>Peronosporales</taxon>
        <taxon>Peronosporaceae</taxon>
        <taxon>Phytophthora</taxon>
    </lineage>
</organism>
<feature type="compositionally biased region" description="Basic and acidic residues" evidence="1">
    <location>
        <begin position="124"/>
        <end position="139"/>
    </location>
</feature>
<dbReference type="Proteomes" id="UP001632037">
    <property type="component" value="Unassembled WGS sequence"/>
</dbReference>
<dbReference type="EMBL" id="JBIMZQ010000042">
    <property type="protein sequence ID" value="KAL3660195.1"/>
    <property type="molecule type" value="Genomic_DNA"/>
</dbReference>
<sequence length="139" mass="15651">MVAAEIFRVEDSKWTPVNASQRYNYSARHHMHKQYTAYRVALQDTGNANERQLKEPMCYDTMRDVWGGHDGMDADAFFSSDAPANGNLFLDCGEDGAEGPSLTEQQGQPQEKEDGNQVRVRQVGRGDTRGSAREKRPKL</sequence>